<organism evidence="1 2">
    <name type="scientific">Sulfitobacter pontiacus</name>
    <dbReference type="NCBI Taxonomy" id="60137"/>
    <lineage>
        <taxon>Bacteria</taxon>
        <taxon>Pseudomonadati</taxon>
        <taxon>Pseudomonadota</taxon>
        <taxon>Alphaproteobacteria</taxon>
        <taxon>Rhodobacterales</taxon>
        <taxon>Roseobacteraceae</taxon>
        <taxon>Sulfitobacter</taxon>
    </lineage>
</organism>
<evidence type="ECO:0000313" key="1">
    <source>
        <dbReference type="EMBL" id="SDX21870.1"/>
    </source>
</evidence>
<gene>
    <name evidence="1" type="ORF">SAMN04488041_105116</name>
</gene>
<dbReference type="STRING" id="60137.SAMN04488041_105116"/>
<dbReference type="EMBL" id="FNNB01000005">
    <property type="protein sequence ID" value="SDX21870.1"/>
    <property type="molecule type" value="Genomic_DNA"/>
</dbReference>
<dbReference type="AlphaFoldDB" id="A0A1H2ZWD4"/>
<reference evidence="2" key="1">
    <citation type="submission" date="2016-10" db="EMBL/GenBank/DDBJ databases">
        <authorList>
            <person name="Varghese N."/>
            <person name="Submissions S."/>
        </authorList>
    </citation>
    <scope>NUCLEOTIDE SEQUENCE [LARGE SCALE GENOMIC DNA]</scope>
    <source>
        <strain evidence="2">DSM 10014</strain>
    </source>
</reference>
<accession>A0A1H2ZWD4</accession>
<evidence type="ECO:0000313" key="2">
    <source>
        <dbReference type="Proteomes" id="UP000183076"/>
    </source>
</evidence>
<name>A0A1H2ZWD4_9RHOB</name>
<dbReference type="Proteomes" id="UP000183076">
    <property type="component" value="Unassembled WGS sequence"/>
</dbReference>
<protein>
    <submittedName>
        <fullName evidence="1">Uncharacterized protein</fullName>
    </submittedName>
</protein>
<sequence length="39" mass="4324">MNGTKGTPQLASSVRPEMIKMMRMFCPFIGISTTLVHLV</sequence>
<proteinExistence type="predicted"/>